<gene>
    <name evidence="4" type="primary">NAA16_5</name>
    <name evidence="4" type="ORF">PIB30_105099</name>
</gene>
<dbReference type="Proteomes" id="UP001341840">
    <property type="component" value="Unassembled WGS sequence"/>
</dbReference>
<protein>
    <submittedName>
        <fullName evidence="4">N-alpha-acetyltransferase 16, NatA auxiliary subunit</fullName>
    </submittedName>
</protein>
<reference evidence="4 5" key="1">
    <citation type="journal article" date="2023" name="Plants (Basel)">
        <title>Bridging the Gap: Combining Genomics and Transcriptomics Approaches to Understand Stylosanthes scabra, an Orphan Legume from the Brazilian Caatinga.</title>
        <authorList>
            <person name="Ferreira-Neto J.R.C."/>
            <person name="da Silva M.D."/>
            <person name="Binneck E."/>
            <person name="de Melo N.F."/>
            <person name="da Silva R.H."/>
            <person name="de Melo A.L.T.M."/>
            <person name="Pandolfi V."/>
            <person name="Bustamante F.O."/>
            <person name="Brasileiro-Vidal A.C."/>
            <person name="Benko-Iseppon A.M."/>
        </authorList>
    </citation>
    <scope>NUCLEOTIDE SEQUENCE [LARGE SCALE GENOMIC DNA]</scope>
    <source>
        <tissue evidence="4">Leaves</tissue>
    </source>
</reference>
<sequence length="226" mass="25645">MDLADRYVNSECVKRMLQADQVALAEKTAVLFTKDGDQHNNLHDMQCMWYELASGESYFHQGDLGRALKKFLAVEKHYADITEDQFDFHSYCLRKMTLRTYVEMLKFQDRLHSHVYFEKAAAGAIRNGALGPIREWTLKDCIAVHKLLGAVLLDQDAASRWKSRCAEYFPYSTYFEGSRSSVSPNSVYSQLSKNSENESSNHSTGSQNAGSIKSNGKLDAFKDLTI</sequence>
<evidence type="ECO:0000256" key="2">
    <source>
        <dbReference type="ARBA" id="ARBA00022803"/>
    </source>
</evidence>
<evidence type="ECO:0000313" key="4">
    <source>
        <dbReference type="EMBL" id="MED6166025.1"/>
    </source>
</evidence>
<evidence type="ECO:0000313" key="5">
    <source>
        <dbReference type="Proteomes" id="UP001341840"/>
    </source>
</evidence>
<keyword evidence="2" id="KW-0802">TPR repeat</keyword>
<dbReference type="InterPro" id="IPR021183">
    <property type="entry name" value="NatA_aux_su"/>
</dbReference>
<keyword evidence="5" id="KW-1185">Reference proteome</keyword>
<name>A0ABU6V0J7_9FABA</name>
<accession>A0ABU6V0J7</accession>
<feature type="region of interest" description="Disordered" evidence="3">
    <location>
        <begin position="177"/>
        <end position="214"/>
    </location>
</feature>
<keyword evidence="1" id="KW-0677">Repeat</keyword>
<proteinExistence type="predicted"/>
<dbReference type="Gene3D" id="1.25.40.1010">
    <property type="match status" value="1"/>
</dbReference>
<dbReference type="Pfam" id="PF12569">
    <property type="entry name" value="NatA_aux_su"/>
    <property type="match status" value="1"/>
</dbReference>
<organism evidence="4 5">
    <name type="scientific">Stylosanthes scabra</name>
    <dbReference type="NCBI Taxonomy" id="79078"/>
    <lineage>
        <taxon>Eukaryota</taxon>
        <taxon>Viridiplantae</taxon>
        <taxon>Streptophyta</taxon>
        <taxon>Embryophyta</taxon>
        <taxon>Tracheophyta</taxon>
        <taxon>Spermatophyta</taxon>
        <taxon>Magnoliopsida</taxon>
        <taxon>eudicotyledons</taxon>
        <taxon>Gunneridae</taxon>
        <taxon>Pentapetalae</taxon>
        <taxon>rosids</taxon>
        <taxon>fabids</taxon>
        <taxon>Fabales</taxon>
        <taxon>Fabaceae</taxon>
        <taxon>Papilionoideae</taxon>
        <taxon>50 kb inversion clade</taxon>
        <taxon>dalbergioids sensu lato</taxon>
        <taxon>Dalbergieae</taxon>
        <taxon>Pterocarpus clade</taxon>
        <taxon>Stylosanthes</taxon>
    </lineage>
</organism>
<comment type="caution">
    <text evidence="4">The sequence shown here is derived from an EMBL/GenBank/DDBJ whole genome shotgun (WGS) entry which is preliminary data.</text>
</comment>
<evidence type="ECO:0000256" key="3">
    <source>
        <dbReference type="SAM" id="MobiDB-lite"/>
    </source>
</evidence>
<dbReference type="Gene3D" id="1.25.40.1040">
    <property type="match status" value="1"/>
</dbReference>
<feature type="compositionally biased region" description="Low complexity" evidence="3">
    <location>
        <begin position="178"/>
        <end position="206"/>
    </location>
</feature>
<dbReference type="PANTHER" id="PTHR22767:SF2">
    <property type="entry name" value="N(ALPHA)-ACETYLTRANSFERASE 15_16, ISOFORM A"/>
    <property type="match status" value="1"/>
</dbReference>
<dbReference type="PANTHER" id="PTHR22767">
    <property type="entry name" value="N-TERMINAL ACETYLTRANSFERASE-RELATED"/>
    <property type="match status" value="1"/>
</dbReference>
<evidence type="ECO:0000256" key="1">
    <source>
        <dbReference type="ARBA" id="ARBA00022737"/>
    </source>
</evidence>
<dbReference type="EMBL" id="JASCZI010124602">
    <property type="protein sequence ID" value="MED6166025.1"/>
    <property type="molecule type" value="Genomic_DNA"/>
</dbReference>